<feature type="transmembrane region" description="Helical" evidence="1">
    <location>
        <begin position="192"/>
        <end position="208"/>
    </location>
</feature>
<keyword evidence="1" id="KW-0472">Membrane</keyword>
<proteinExistence type="predicted"/>
<evidence type="ECO:0000256" key="1">
    <source>
        <dbReference type="SAM" id="Phobius"/>
    </source>
</evidence>
<accession>A0ABT9HTV1</accession>
<dbReference type="PANTHER" id="PTHR40115:SF1">
    <property type="entry name" value="INNER MEMBRANE PROTEIN WITH PEPSY TM HELIX"/>
    <property type="match status" value="1"/>
</dbReference>
<feature type="transmembrane region" description="Helical" evidence="1">
    <location>
        <begin position="157"/>
        <end position="180"/>
    </location>
</feature>
<dbReference type="EMBL" id="JAPJDZ010000001">
    <property type="protein sequence ID" value="MDP5134433.1"/>
    <property type="molecule type" value="Genomic_DNA"/>
</dbReference>
<dbReference type="Proteomes" id="UP001231109">
    <property type="component" value="Unassembled WGS sequence"/>
</dbReference>
<dbReference type="RefSeq" id="WP_305973068.1">
    <property type="nucleotide sequence ID" value="NZ_JAPJDY010000001.1"/>
</dbReference>
<feature type="transmembrane region" description="Helical" evidence="1">
    <location>
        <begin position="20"/>
        <end position="39"/>
    </location>
</feature>
<keyword evidence="1" id="KW-1133">Transmembrane helix</keyword>
<evidence type="ECO:0000313" key="3">
    <source>
        <dbReference type="Proteomes" id="UP001231109"/>
    </source>
</evidence>
<name>A0ABT9HTV1_9GAMM</name>
<sequence length="209" mass="23393">MNSFQKNVIFAKLVRALHSYSSMLVLVLLLFFAITGLTLNHPDVLHSKAGYVSERVILPLPEYLQLSLIPQSEEAQAELAHQFRQWLSTEDHVKASTYKYQFDIAEQLLELDFKRPGGYANVVVDFAAGQADVDKEFSGYLTLLNELHKGRNAGASWIFLIDATALACIVFALTGFYLLLKQPSRRPIGNSLAMLGVFLALFAYILSLH</sequence>
<keyword evidence="3" id="KW-1185">Reference proteome</keyword>
<comment type="caution">
    <text evidence="2">The sequence shown here is derived from an EMBL/GenBank/DDBJ whole genome shotgun (WGS) entry which is preliminary data.</text>
</comment>
<dbReference type="Pfam" id="PF16357">
    <property type="entry name" value="PepSY_TM_like_2"/>
    <property type="match status" value="1"/>
</dbReference>
<protein>
    <submittedName>
        <fullName evidence="2">PepSY-associated TM helix domain-containing protein</fullName>
    </submittedName>
</protein>
<reference evidence="2 3" key="1">
    <citation type="submission" date="2022-11" db="EMBL/GenBank/DDBJ databases">
        <title>Viruses from the air-sea interface of a natural surface slick.</title>
        <authorList>
            <person name="Rahlff J."/>
            <person name="Holmfeldt K."/>
        </authorList>
    </citation>
    <scope>NUCLEOTIDE SEQUENCE [LARGE SCALE GENOMIC DNA]</scope>
    <source>
        <strain evidence="2 3">SMS4</strain>
    </source>
</reference>
<dbReference type="PANTHER" id="PTHR40115">
    <property type="entry name" value="INNER MEMBRANE PROTEIN WITH PEPSY TM HELIX"/>
    <property type="match status" value="1"/>
</dbReference>
<gene>
    <name evidence="2" type="ORF">ORJ04_00530</name>
</gene>
<keyword evidence="1" id="KW-0812">Transmembrane</keyword>
<evidence type="ECO:0000313" key="2">
    <source>
        <dbReference type="EMBL" id="MDP5134433.1"/>
    </source>
</evidence>
<organism evidence="2 3">
    <name type="scientific">Rheinheimera baltica</name>
    <dbReference type="NCBI Taxonomy" id="67576"/>
    <lineage>
        <taxon>Bacteria</taxon>
        <taxon>Pseudomonadati</taxon>
        <taxon>Pseudomonadota</taxon>
        <taxon>Gammaproteobacteria</taxon>
        <taxon>Chromatiales</taxon>
        <taxon>Chromatiaceae</taxon>
        <taxon>Rheinheimera</taxon>
    </lineage>
</organism>
<dbReference type="InterPro" id="IPR032307">
    <property type="entry name" value="PepSY_TM-like_2"/>
</dbReference>